<evidence type="ECO:0000313" key="1">
    <source>
        <dbReference type="EMBL" id="JAH20055.1"/>
    </source>
</evidence>
<dbReference type="EMBL" id="GBXM01088522">
    <property type="protein sequence ID" value="JAH20055.1"/>
    <property type="molecule type" value="Transcribed_RNA"/>
</dbReference>
<accession>A0A0E9QUV9</accession>
<proteinExistence type="predicted"/>
<sequence>MLNTKQIIGCVIMNSDWVVHLIKNV</sequence>
<reference evidence="1" key="1">
    <citation type="submission" date="2014-11" db="EMBL/GenBank/DDBJ databases">
        <authorList>
            <person name="Amaro Gonzalez C."/>
        </authorList>
    </citation>
    <scope>NUCLEOTIDE SEQUENCE</scope>
</reference>
<protein>
    <submittedName>
        <fullName evidence="1">Uncharacterized protein</fullName>
    </submittedName>
</protein>
<organism evidence="1">
    <name type="scientific">Anguilla anguilla</name>
    <name type="common">European freshwater eel</name>
    <name type="synonym">Muraena anguilla</name>
    <dbReference type="NCBI Taxonomy" id="7936"/>
    <lineage>
        <taxon>Eukaryota</taxon>
        <taxon>Metazoa</taxon>
        <taxon>Chordata</taxon>
        <taxon>Craniata</taxon>
        <taxon>Vertebrata</taxon>
        <taxon>Euteleostomi</taxon>
        <taxon>Actinopterygii</taxon>
        <taxon>Neopterygii</taxon>
        <taxon>Teleostei</taxon>
        <taxon>Anguilliformes</taxon>
        <taxon>Anguillidae</taxon>
        <taxon>Anguilla</taxon>
    </lineage>
</organism>
<reference evidence="1" key="2">
    <citation type="journal article" date="2015" name="Fish Shellfish Immunol.">
        <title>Early steps in the European eel (Anguilla anguilla)-Vibrio vulnificus interaction in the gills: Role of the RtxA13 toxin.</title>
        <authorList>
            <person name="Callol A."/>
            <person name="Pajuelo D."/>
            <person name="Ebbesson L."/>
            <person name="Teles M."/>
            <person name="MacKenzie S."/>
            <person name="Amaro C."/>
        </authorList>
    </citation>
    <scope>NUCLEOTIDE SEQUENCE</scope>
</reference>
<dbReference type="AlphaFoldDB" id="A0A0E9QUV9"/>
<name>A0A0E9QUV9_ANGAN</name>